<dbReference type="NCBIfam" id="NF002332">
    <property type="entry name" value="PRK01293.1"/>
    <property type="match status" value="1"/>
</dbReference>
<dbReference type="Proteomes" id="UP000823858">
    <property type="component" value="Unassembled WGS sequence"/>
</dbReference>
<feature type="domain" description="Phosphoribosyl-dephospho-CoA transferase MdcG C-terminal" evidence="1">
    <location>
        <begin position="107"/>
        <end position="230"/>
    </location>
</feature>
<dbReference type="InterPro" id="IPR048903">
    <property type="entry name" value="MdcG_N"/>
</dbReference>
<evidence type="ECO:0000259" key="1">
    <source>
        <dbReference type="Pfam" id="PF10620"/>
    </source>
</evidence>
<reference evidence="3" key="2">
    <citation type="submission" date="2021-04" db="EMBL/GenBank/DDBJ databases">
        <authorList>
            <person name="Gilroy R."/>
        </authorList>
    </citation>
    <scope>NUCLEOTIDE SEQUENCE</scope>
    <source>
        <strain evidence="3">ChiHjej13B12-4958</strain>
    </source>
</reference>
<evidence type="ECO:0000313" key="3">
    <source>
        <dbReference type="EMBL" id="HJC85802.1"/>
    </source>
</evidence>
<dbReference type="EMBL" id="DWVP01000023">
    <property type="protein sequence ID" value="HJC85802.1"/>
    <property type="molecule type" value="Genomic_DNA"/>
</dbReference>
<name>A0A9D2QHS9_9CORY</name>
<evidence type="ECO:0000313" key="4">
    <source>
        <dbReference type="Proteomes" id="UP000823858"/>
    </source>
</evidence>
<sequence length="236" mass="24476">MTGLTRLTQVTGIAVARVHDLVELSPTAVIELCGQAAQDGASWVAESLDTSAWAVVRRARPVHGHNVAVGVRGPLRHQRWGAEVPVSDIVRTLSPDDLAFRGVPRRHLPAFHALSLLQTPDARNLFPGPWGPGGSVGAELAGGVESVHAKSDLDLVVRVAEVPDAATLEAVNQVVAAVGEKADAQVDVLVETPHGGIHLSELLASVSDGAADGKRGGSVVARTPDGPALLYPWGAS</sequence>
<dbReference type="Pfam" id="PF10620">
    <property type="entry name" value="MdcG"/>
    <property type="match status" value="1"/>
</dbReference>
<dbReference type="Pfam" id="PF20866">
    <property type="entry name" value="MdcG_N"/>
    <property type="match status" value="1"/>
</dbReference>
<comment type="caution">
    <text evidence="3">The sequence shown here is derived from an EMBL/GenBank/DDBJ whole genome shotgun (WGS) entry which is preliminary data.</text>
</comment>
<accession>A0A9D2QHS9</accession>
<dbReference type="AlphaFoldDB" id="A0A9D2QHS9"/>
<evidence type="ECO:0000259" key="2">
    <source>
        <dbReference type="Pfam" id="PF20866"/>
    </source>
</evidence>
<organism evidence="3 4">
    <name type="scientific">Candidatus Corynebacterium faecigallinarum</name>
    <dbReference type="NCBI Taxonomy" id="2838528"/>
    <lineage>
        <taxon>Bacteria</taxon>
        <taxon>Bacillati</taxon>
        <taxon>Actinomycetota</taxon>
        <taxon>Actinomycetes</taxon>
        <taxon>Mycobacteriales</taxon>
        <taxon>Corynebacteriaceae</taxon>
        <taxon>Corynebacterium</taxon>
    </lineage>
</organism>
<reference evidence="3" key="1">
    <citation type="journal article" date="2021" name="PeerJ">
        <title>Extensive microbial diversity within the chicken gut microbiome revealed by metagenomics and culture.</title>
        <authorList>
            <person name="Gilroy R."/>
            <person name="Ravi A."/>
            <person name="Getino M."/>
            <person name="Pursley I."/>
            <person name="Horton D.L."/>
            <person name="Alikhan N.F."/>
            <person name="Baker D."/>
            <person name="Gharbi K."/>
            <person name="Hall N."/>
            <person name="Watson M."/>
            <person name="Adriaenssens E.M."/>
            <person name="Foster-Nyarko E."/>
            <person name="Jarju S."/>
            <person name="Secka A."/>
            <person name="Antonio M."/>
            <person name="Oren A."/>
            <person name="Chaudhuri R.R."/>
            <person name="La Ragione R."/>
            <person name="Hildebrand F."/>
            <person name="Pallen M.J."/>
        </authorList>
    </citation>
    <scope>NUCLEOTIDE SEQUENCE</scope>
    <source>
        <strain evidence="3">ChiHjej13B12-4958</strain>
    </source>
</reference>
<gene>
    <name evidence="3" type="ORF">H9751_09720</name>
</gene>
<feature type="domain" description="Phosphoribosyl-dephospho-CoA transferase MdcG N-terminal" evidence="2">
    <location>
        <begin position="17"/>
        <end position="95"/>
    </location>
</feature>
<dbReference type="InterPro" id="IPR049180">
    <property type="entry name" value="MdcG_C"/>
</dbReference>
<protein>
    <submittedName>
        <fullName evidence="3">Malonate decarboxylase holo-ACP synthase</fullName>
    </submittedName>
</protein>
<proteinExistence type="predicted"/>